<evidence type="ECO:0000256" key="4">
    <source>
        <dbReference type="ARBA" id="ARBA00022737"/>
    </source>
</evidence>
<evidence type="ECO:0000313" key="12">
    <source>
        <dbReference type="Proteomes" id="UP001176940"/>
    </source>
</evidence>
<keyword evidence="12" id="KW-1185">Reference proteome</keyword>
<feature type="compositionally biased region" description="Polar residues" evidence="10">
    <location>
        <begin position="132"/>
        <end position="141"/>
    </location>
</feature>
<comment type="caution">
    <text evidence="11">The sequence shown here is derived from an EMBL/GenBank/DDBJ whole genome shotgun (WGS) entry which is preliminary data.</text>
</comment>
<dbReference type="InterPro" id="IPR000116">
    <property type="entry name" value="HMGA"/>
</dbReference>
<reference evidence="11" key="1">
    <citation type="submission" date="2023-07" db="EMBL/GenBank/DDBJ databases">
        <authorList>
            <person name="Stuckert A."/>
        </authorList>
    </citation>
    <scope>NUCLEOTIDE SEQUENCE</scope>
</reference>
<evidence type="ECO:0000256" key="1">
    <source>
        <dbReference type="ARBA" id="ARBA00004123"/>
    </source>
</evidence>
<sequence length="341" mass="38460">MGRDRKLPLAMERSRERGEERERWWRVIMSARRLNTSSKRKRSTPQKLKSRKLFAVSGNDLSESGDGENQDFQLCLSPSPETLHNRENVPKSLHQSPSKKETPQNKENRPGQYSSDSERTQRGRGRPKGSKNKTFPTSATRVYSVREGKSPTSSPKKDSDPHQENGVTTPHRGRGRPKGSRKVIPSGENTPKRSRGRPKGSKNKKPSKASMTKVVSSGVKKAGRGRPRKVPVTNEVETPKRERGRPKGSLNKVTKAKKLTLSTGTQEKRNRGRPRKIVLHQSPVVPLGPKRPRGRPKSISKDVPVPSPELQPSEKEEYSQEEDYDKDDDDDDEEEDNDSDQ</sequence>
<keyword evidence="9" id="KW-0539">Nucleus</keyword>
<feature type="compositionally biased region" description="Basic residues" evidence="10">
    <location>
        <begin position="192"/>
        <end position="207"/>
    </location>
</feature>
<keyword evidence="3" id="KW-0597">Phosphoprotein</keyword>
<evidence type="ECO:0000256" key="6">
    <source>
        <dbReference type="ARBA" id="ARBA00023015"/>
    </source>
</evidence>
<dbReference type="SMART" id="SM00384">
    <property type="entry name" value="AT_hook"/>
    <property type="match status" value="7"/>
</dbReference>
<feature type="compositionally biased region" description="Basic residues" evidence="10">
    <location>
        <begin position="122"/>
        <end position="131"/>
    </location>
</feature>
<keyword evidence="7" id="KW-0238">DNA-binding</keyword>
<evidence type="ECO:0000256" key="3">
    <source>
        <dbReference type="ARBA" id="ARBA00022553"/>
    </source>
</evidence>
<accession>A0ABN9LS18</accession>
<keyword evidence="8" id="KW-0804">Transcription</keyword>
<dbReference type="EMBL" id="CAUEEQ010024878">
    <property type="protein sequence ID" value="CAJ0946077.1"/>
    <property type="molecule type" value="Genomic_DNA"/>
</dbReference>
<dbReference type="PANTHER" id="PTHR23341:SF2">
    <property type="entry name" value="HIGH MOBILITY GROUP PROTEIN HMG-12"/>
    <property type="match status" value="1"/>
</dbReference>
<evidence type="ECO:0000256" key="2">
    <source>
        <dbReference type="ARBA" id="ARBA00010812"/>
    </source>
</evidence>
<feature type="compositionally biased region" description="Basic residues" evidence="10">
    <location>
        <begin position="171"/>
        <end position="181"/>
    </location>
</feature>
<evidence type="ECO:0000256" key="8">
    <source>
        <dbReference type="ARBA" id="ARBA00023163"/>
    </source>
</evidence>
<dbReference type="PRINTS" id="PR00930">
    <property type="entry name" value="HIGHMOBLTYIY"/>
</dbReference>
<dbReference type="InterPro" id="IPR017956">
    <property type="entry name" value="AT_hook_DNA-bd_motif"/>
</dbReference>
<feature type="compositionally biased region" description="Basic and acidic residues" evidence="10">
    <location>
        <begin position="98"/>
        <end position="109"/>
    </location>
</feature>
<evidence type="ECO:0000256" key="9">
    <source>
        <dbReference type="ARBA" id="ARBA00023242"/>
    </source>
</evidence>
<protein>
    <recommendedName>
        <fullName evidence="13">Chromosomal protein D1-like</fullName>
    </recommendedName>
</protein>
<keyword evidence="6" id="KW-0805">Transcription regulation</keyword>
<feature type="compositionally biased region" description="Basic residues" evidence="10">
    <location>
        <begin position="38"/>
        <end position="52"/>
    </location>
</feature>
<dbReference type="PANTHER" id="PTHR23341">
    <property type="entry name" value="HIGH MOBILITY GROUP PROTEINS HMG-A AND C"/>
    <property type="match status" value="1"/>
</dbReference>
<dbReference type="PRINTS" id="PR00929">
    <property type="entry name" value="ATHOOK"/>
</dbReference>
<feature type="compositionally biased region" description="Acidic residues" evidence="10">
    <location>
        <begin position="319"/>
        <end position="341"/>
    </location>
</feature>
<evidence type="ECO:0000313" key="11">
    <source>
        <dbReference type="EMBL" id="CAJ0946077.1"/>
    </source>
</evidence>
<comment type="subcellular location">
    <subcellularLocation>
        <location evidence="1">Nucleus</location>
    </subcellularLocation>
</comment>
<keyword evidence="5" id="KW-0007">Acetylation</keyword>
<feature type="region of interest" description="Disordered" evidence="10">
    <location>
        <begin position="1"/>
        <end position="21"/>
    </location>
</feature>
<comment type="similarity">
    <text evidence="2">Belongs to the HMGA family.</text>
</comment>
<evidence type="ECO:0000256" key="7">
    <source>
        <dbReference type="ARBA" id="ARBA00023125"/>
    </source>
</evidence>
<feature type="compositionally biased region" description="Basic and acidic residues" evidence="10">
    <location>
        <begin position="144"/>
        <end position="163"/>
    </location>
</feature>
<organism evidence="11 12">
    <name type="scientific">Ranitomeya imitator</name>
    <name type="common">mimic poison frog</name>
    <dbReference type="NCBI Taxonomy" id="111125"/>
    <lineage>
        <taxon>Eukaryota</taxon>
        <taxon>Metazoa</taxon>
        <taxon>Chordata</taxon>
        <taxon>Craniata</taxon>
        <taxon>Vertebrata</taxon>
        <taxon>Euteleostomi</taxon>
        <taxon>Amphibia</taxon>
        <taxon>Batrachia</taxon>
        <taxon>Anura</taxon>
        <taxon>Neobatrachia</taxon>
        <taxon>Hyloidea</taxon>
        <taxon>Dendrobatidae</taxon>
        <taxon>Dendrobatinae</taxon>
        <taxon>Ranitomeya</taxon>
    </lineage>
</organism>
<evidence type="ECO:0008006" key="13">
    <source>
        <dbReference type="Google" id="ProtNLM"/>
    </source>
</evidence>
<name>A0ABN9LS18_9NEOB</name>
<gene>
    <name evidence="11" type="ORF">RIMI_LOCUS11149187</name>
</gene>
<proteinExistence type="inferred from homology"/>
<dbReference type="Proteomes" id="UP001176940">
    <property type="component" value="Unassembled WGS sequence"/>
</dbReference>
<evidence type="ECO:0000256" key="10">
    <source>
        <dbReference type="SAM" id="MobiDB-lite"/>
    </source>
</evidence>
<feature type="region of interest" description="Disordered" evidence="10">
    <location>
        <begin position="34"/>
        <end position="341"/>
    </location>
</feature>
<evidence type="ECO:0000256" key="5">
    <source>
        <dbReference type="ARBA" id="ARBA00022990"/>
    </source>
</evidence>
<keyword evidence="4" id="KW-0677">Repeat</keyword>